<organism evidence="3 4">
    <name type="scientific">Dimargaris cristalligena</name>
    <dbReference type="NCBI Taxonomy" id="215637"/>
    <lineage>
        <taxon>Eukaryota</taxon>
        <taxon>Fungi</taxon>
        <taxon>Fungi incertae sedis</taxon>
        <taxon>Zoopagomycota</taxon>
        <taxon>Kickxellomycotina</taxon>
        <taxon>Dimargaritomycetes</taxon>
        <taxon>Dimargaritales</taxon>
        <taxon>Dimargaritaceae</taxon>
        <taxon>Dimargaris</taxon>
    </lineage>
</organism>
<feature type="region of interest" description="Disordered" evidence="2">
    <location>
        <begin position="604"/>
        <end position="700"/>
    </location>
</feature>
<feature type="non-terminal residue" evidence="3">
    <location>
        <position position="1"/>
    </location>
</feature>
<evidence type="ECO:0000256" key="1">
    <source>
        <dbReference type="ARBA" id="ARBA00022581"/>
    </source>
</evidence>
<name>A0A4P9ZTB3_9FUNG</name>
<feature type="compositionally biased region" description="Polar residues" evidence="2">
    <location>
        <begin position="803"/>
        <end position="823"/>
    </location>
</feature>
<sequence>SSPTYLPAAGQLSTTPSPAVHPVNLPPHSAPNPRTTHRSTPPQPYPSGTHSALPKSSRTPLSANSKPSPRLNYIPWNGHFGINERGEAAVRAELIYNSFRERLPLVDLNRYLLHKVIVDKKAELGWEASNLQYAIKKDCLIFLLVRFNFAPNKSRRRTSSSDGSGSGNGESTHNPTSKKAPPNPTGTEPLPVDAYNDFIFYLAEKKIMGVVSSPPRGLLSLHCFALRFGETMPEILKWFRVPTLPPAPPASGVIGRLYGILTLARSPEMVYGEPQQLRGVVVPPPPSSTSIAVDPMRQLQQIAGLAFPHSLSNQPASTFGVPGLDQAVTNAIQPPPASEQRDSTLVIRNMELLMALQNPDQPPTIRSLGQTIMGNPQIFNAVIYSPDPPMDTILRLFQAALTLNPGALVAPAPLGGGDGALLSHGSIPAVTTYSDARRDPRRSAHCTSLQGEKLSSMSPLSLGTSLQSPPYSLHAAAPETTTASRWSVSPDLSSSSNQGVVVRSQADTGVTNHPPVPIVTTLPLEPTPLAVAAPPMPPTEMAGCSRSSDHGLGLSLTPSSDQSTPNGNPRKPDLVTPQQSQTGLDIPPKSLDVQLNVSEFSRGIPDLLPQRPRQHLLTSPPPPPQSPSPPPPPPPQFPSPPPPPPPQSPPQPRSPIRTRPSSPAPAPAPLPPPPYHSPEQVPRLRTSASGKKRYPDGTKLYWTWDRSYATDKSGDNVLFDSVQDCREDFDLSNVVNIEYGHSDEATGNDGTGKFTGTGWWDTTTGERGDTYPPPPAANTTNASADKADSHNESLPSDDEHPVDSNSILASWNKKPTPSENAGW</sequence>
<dbReference type="AlphaFoldDB" id="A0A4P9ZTB3"/>
<evidence type="ECO:0000313" key="3">
    <source>
        <dbReference type="EMBL" id="RKP36448.1"/>
    </source>
</evidence>
<feature type="compositionally biased region" description="Polar residues" evidence="2">
    <location>
        <begin position="445"/>
        <end position="470"/>
    </location>
</feature>
<feature type="region of interest" description="Disordered" evidence="2">
    <location>
        <begin position="153"/>
        <end position="190"/>
    </location>
</feature>
<dbReference type="PANTHER" id="PTHR13037">
    <property type="entry name" value="FORMIN"/>
    <property type="match status" value="1"/>
</dbReference>
<feature type="compositionally biased region" description="Pro residues" evidence="2">
    <location>
        <begin position="619"/>
        <end position="653"/>
    </location>
</feature>
<gene>
    <name evidence="3" type="ORF">BJ085DRAFT_34543</name>
</gene>
<keyword evidence="4" id="KW-1185">Reference proteome</keyword>
<accession>A0A4P9ZTB3</accession>
<dbReference type="PANTHER" id="PTHR13037:SF24">
    <property type="entry name" value="POLYCOMB PROTEIN PCL-RELATED"/>
    <property type="match status" value="1"/>
</dbReference>
<feature type="compositionally biased region" description="Polar residues" evidence="2">
    <location>
        <begin position="479"/>
        <end position="511"/>
    </location>
</feature>
<feature type="region of interest" description="Disordered" evidence="2">
    <location>
        <begin position="741"/>
        <end position="823"/>
    </location>
</feature>
<evidence type="ECO:0000313" key="4">
    <source>
        <dbReference type="Proteomes" id="UP000268162"/>
    </source>
</evidence>
<feature type="region of interest" description="Disordered" evidence="2">
    <location>
        <begin position="1"/>
        <end position="68"/>
    </location>
</feature>
<feature type="compositionally biased region" description="Polar residues" evidence="2">
    <location>
        <begin position="556"/>
        <end position="567"/>
    </location>
</feature>
<dbReference type="EMBL" id="ML002652">
    <property type="protein sequence ID" value="RKP36448.1"/>
    <property type="molecule type" value="Genomic_DNA"/>
</dbReference>
<reference evidence="4" key="1">
    <citation type="journal article" date="2018" name="Nat. Microbiol.">
        <title>Leveraging single-cell genomics to expand the fungal tree of life.</title>
        <authorList>
            <person name="Ahrendt S.R."/>
            <person name="Quandt C.A."/>
            <person name="Ciobanu D."/>
            <person name="Clum A."/>
            <person name="Salamov A."/>
            <person name="Andreopoulos B."/>
            <person name="Cheng J.F."/>
            <person name="Woyke T."/>
            <person name="Pelin A."/>
            <person name="Henrissat B."/>
            <person name="Reynolds N.K."/>
            <person name="Benny G.L."/>
            <person name="Smith M.E."/>
            <person name="James T.Y."/>
            <person name="Grigoriev I.V."/>
        </authorList>
    </citation>
    <scope>NUCLEOTIDE SEQUENCE [LARGE SCALE GENOMIC DNA]</scope>
    <source>
        <strain evidence="4">RSA 468</strain>
    </source>
</reference>
<dbReference type="Proteomes" id="UP000268162">
    <property type="component" value="Unassembled WGS sequence"/>
</dbReference>
<evidence type="ECO:0000256" key="2">
    <source>
        <dbReference type="SAM" id="MobiDB-lite"/>
    </source>
</evidence>
<proteinExistence type="predicted"/>
<feature type="compositionally biased region" description="Pro residues" evidence="2">
    <location>
        <begin position="662"/>
        <end position="676"/>
    </location>
</feature>
<feature type="compositionally biased region" description="Polar residues" evidence="2">
    <location>
        <begin position="32"/>
        <end position="67"/>
    </location>
</feature>
<feature type="region of interest" description="Disordered" evidence="2">
    <location>
        <begin position="434"/>
        <end position="589"/>
    </location>
</feature>
<keyword evidence="1" id="KW-0945">Host-virus interaction</keyword>
<protein>
    <submittedName>
        <fullName evidence="3">Uncharacterized protein</fullName>
    </submittedName>
</protein>
<feature type="compositionally biased region" description="Basic and acidic residues" evidence="2">
    <location>
        <begin position="785"/>
        <end position="802"/>
    </location>
</feature>